<protein>
    <submittedName>
        <fullName evidence="2">Uncharacterized protein</fullName>
    </submittedName>
</protein>
<reference evidence="2" key="1">
    <citation type="submission" date="2024-05" db="EMBL/GenBank/DDBJ databases">
        <authorList>
            <person name="Mugo M.M."/>
            <person name="Musyoki A.M."/>
            <person name="Makumi A.M."/>
            <person name="Mutai I."/>
            <person name="Drechsel O."/>
            <person name="Kering K.K."/>
            <person name="Muturi P."/>
            <person name="Mbae C.K."/>
            <person name="Kariuki S.M."/>
        </authorList>
    </citation>
    <scope>NUCLEOTIDE SEQUENCE</scope>
</reference>
<dbReference type="EMBL" id="PP856722">
    <property type="protein sequence ID" value="XCH40431.1"/>
    <property type="molecule type" value="Genomic_DNA"/>
</dbReference>
<sequence>MQKSEFSEIPGKEYNGKANKKTRSKRVILRLNWYPLSSLNHSHPKIDNACYQLNKTRIFKRFM</sequence>
<name>A0AAU8GF10_9CAUD</name>
<proteinExistence type="predicted"/>
<evidence type="ECO:0000313" key="2">
    <source>
        <dbReference type="EMBL" id="XCH40431.1"/>
    </source>
</evidence>
<organism evidence="2">
    <name type="scientific">Salmonella phage vB_SEnST11_KE23</name>
    <dbReference type="NCBI Taxonomy" id="3161174"/>
    <lineage>
        <taxon>Viruses</taxon>
        <taxon>Duplodnaviria</taxon>
        <taxon>Heunggongvirae</taxon>
        <taxon>Uroviricota</taxon>
        <taxon>Caudoviricetes</taxon>
        <taxon>Vequintavirinae</taxon>
        <taxon>Seunavirus</taxon>
    </lineage>
</organism>
<gene>
    <name evidence="2" type="ORF">YRYPWZST_CDS0030</name>
</gene>
<feature type="region of interest" description="Disordered" evidence="1">
    <location>
        <begin position="1"/>
        <end position="22"/>
    </location>
</feature>
<evidence type="ECO:0000256" key="1">
    <source>
        <dbReference type="SAM" id="MobiDB-lite"/>
    </source>
</evidence>
<accession>A0AAU8GF10</accession>